<proteinExistence type="predicted"/>
<evidence type="ECO:0000313" key="2">
    <source>
        <dbReference type="EMBL" id="ABL96826.1"/>
    </source>
</evidence>
<protein>
    <submittedName>
        <fullName evidence="2">Conserved phage protein</fullName>
    </submittedName>
</protein>
<name>A1YZZ9_9CAUD</name>
<dbReference type="OrthoDB" id="40248at10239"/>
<keyword evidence="3" id="KW-1185">Reference proteome</keyword>
<evidence type="ECO:0000313" key="3">
    <source>
        <dbReference type="Proteomes" id="UP000001793"/>
    </source>
</evidence>
<sequence length="142" mass="16555">MISQERVWFTLKQAFPELQSGKDFHICARTDDNGNQVGDPEIQGWKSKKHFEPTMAQIKRLAEVYDSEWKLACANNSAGIRIKEELQFAGPQIEYATDVQNKVAESEWRGYRVLIREVRNQIGFPMEIDWPVRPKVIYEHSD</sequence>
<gene>
    <name evidence="2" type="ORF">BcepF1.095</name>
</gene>
<dbReference type="GeneID" id="4818300"/>
<dbReference type="EMBL" id="EF153632">
    <property type="protein sequence ID" value="ABL96826.1"/>
    <property type="molecule type" value="Genomic_DNA"/>
</dbReference>
<dbReference type="KEGG" id="vg:4818300"/>
<organism evidence="2 3">
    <name type="scientific">Burkholderia phage BcepF1</name>
    <dbReference type="NCBI Taxonomy" id="2886897"/>
    <lineage>
        <taxon>Viruses</taxon>
        <taxon>Duplodnaviria</taxon>
        <taxon>Heunggongvirae</taxon>
        <taxon>Uroviricota</taxon>
        <taxon>Caudoviricetes</taxon>
        <taxon>Lindbergviridae</taxon>
        <taxon>Bcepfunavirus</taxon>
        <taxon>Bcepfunavirus bcepF1</taxon>
    </lineage>
</organism>
<accession>A1YZZ9</accession>
<feature type="domain" description="Phage tail assembly chaperone-like" evidence="1">
    <location>
        <begin position="104"/>
        <end position="135"/>
    </location>
</feature>
<reference evidence="2 3" key="1">
    <citation type="submission" date="2006-12" db="EMBL/GenBank/DDBJ databases">
        <title>Genomic analysis of Burkholderia ambifaria phage BcepF1, a member of the Bcep781- like phage supergroup.</title>
        <authorList>
            <person name="Summer E.J."/>
            <person name="Robinson S."/>
            <person name="Haines C."/>
            <person name="Adams B."/>
            <person name="Daggett M."/>
            <person name="Landua J."/>
            <person name="Swanson S."/>
            <person name="Vorndam W."/>
            <person name="Morrison W."/>
            <person name="Nail K."/>
            <person name="Gonzalez C."/>
            <person name="Young R."/>
        </authorList>
    </citation>
    <scope>NUCLEOTIDE SEQUENCE [LARGE SCALE GENOMIC DNA]</scope>
</reference>
<dbReference type="Proteomes" id="UP000001793">
    <property type="component" value="Segment"/>
</dbReference>
<dbReference type="InterPro" id="IPR031893">
    <property type="entry name" value="Phage_tail_APC"/>
</dbReference>
<evidence type="ECO:0000259" key="1">
    <source>
        <dbReference type="Pfam" id="PF16778"/>
    </source>
</evidence>
<dbReference type="Pfam" id="PF16778">
    <property type="entry name" value="Phage_tail_APC"/>
    <property type="match status" value="1"/>
</dbReference>
<dbReference type="RefSeq" id="YP_001039779.1">
    <property type="nucleotide sequence ID" value="NC_009015.1"/>
</dbReference>